<dbReference type="Proteomes" id="UP001162992">
    <property type="component" value="Chromosome 18"/>
</dbReference>
<organism evidence="1 2">
    <name type="scientific">Diphasiastrum complanatum</name>
    <name type="common">Issler's clubmoss</name>
    <name type="synonym">Lycopodium complanatum</name>
    <dbReference type="NCBI Taxonomy" id="34168"/>
    <lineage>
        <taxon>Eukaryota</taxon>
        <taxon>Viridiplantae</taxon>
        <taxon>Streptophyta</taxon>
        <taxon>Embryophyta</taxon>
        <taxon>Tracheophyta</taxon>
        <taxon>Lycopodiopsida</taxon>
        <taxon>Lycopodiales</taxon>
        <taxon>Lycopodiaceae</taxon>
        <taxon>Lycopodioideae</taxon>
        <taxon>Diphasiastrum</taxon>
    </lineage>
</organism>
<keyword evidence="2" id="KW-1185">Reference proteome</keyword>
<sequence length="105" mass="11710">MDSVLTVEYGLGVRDFSPNDKARTGNSMHRPMSFVSSVIWTAFASLEKPLVGIEHRVKDTCHLRAAEEFCLATRSFFHDNHIADTTTACGTMLNFDTSTRFHAKG</sequence>
<dbReference type="EMBL" id="CM055109">
    <property type="protein sequence ID" value="KAJ7522678.1"/>
    <property type="molecule type" value="Genomic_DNA"/>
</dbReference>
<evidence type="ECO:0000313" key="2">
    <source>
        <dbReference type="Proteomes" id="UP001162992"/>
    </source>
</evidence>
<accession>A0ACC2AYU4</accession>
<reference evidence="2" key="1">
    <citation type="journal article" date="2024" name="Proc. Natl. Acad. Sci. U.S.A.">
        <title>Extraordinary preservation of gene collinearity over three hundred million years revealed in homosporous lycophytes.</title>
        <authorList>
            <person name="Li C."/>
            <person name="Wickell D."/>
            <person name="Kuo L.Y."/>
            <person name="Chen X."/>
            <person name="Nie B."/>
            <person name="Liao X."/>
            <person name="Peng D."/>
            <person name="Ji J."/>
            <person name="Jenkins J."/>
            <person name="Williams M."/>
            <person name="Shu S."/>
            <person name="Plott C."/>
            <person name="Barry K."/>
            <person name="Rajasekar S."/>
            <person name="Grimwood J."/>
            <person name="Han X."/>
            <person name="Sun S."/>
            <person name="Hou Z."/>
            <person name="He W."/>
            <person name="Dai G."/>
            <person name="Sun C."/>
            <person name="Schmutz J."/>
            <person name="Leebens-Mack J.H."/>
            <person name="Li F.W."/>
            <person name="Wang L."/>
        </authorList>
    </citation>
    <scope>NUCLEOTIDE SEQUENCE [LARGE SCALE GENOMIC DNA]</scope>
    <source>
        <strain evidence="2">cv. PW_Plant_1</strain>
    </source>
</reference>
<evidence type="ECO:0000313" key="1">
    <source>
        <dbReference type="EMBL" id="KAJ7522678.1"/>
    </source>
</evidence>
<protein>
    <submittedName>
        <fullName evidence="1">Uncharacterized protein</fullName>
    </submittedName>
</protein>
<proteinExistence type="predicted"/>
<gene>
    <name evidence="1" type="ORF">O6H91_18G022300</name>
</gene>
<name>A0ACC2AYU4_DIPCM</name>
<comment type="caution">
    <text evidence="1">The sequence shown here is derived from an EMBL/GenBank/DDBJ whole genome shotgun (WGS) entry which is preliminary data.</text>
</comment>